<feature type="domain" description="Integral membrane bound transporter" evidence="9">
    <location>
        <begin position="376"/>
        <end position="500"/>
    </location>
</feature>
<feature type="compositionally biased region" description="Low complexity" evidence="7">
    <location>
        <begin position="622"/>
        <end position="633"/>
    </location>
</feature>
<organism evidence="10 11">
    <name type="scientific">Deinococcus rubellus</name>
    <dbReference type="NCBI Taxonomy" id="1889240"/>
    <lineage>
        <taxon>Bacteria</taxon>
        <taxon>Thermotogati</taxon>
        <taxon>Deinococcota</taxon>
        <taxon>Deinococci</taxon>
        <taxon>Deinococcales</taxon>
        <taxon>Deinococcaceae</taxon>
        <taxon>Deinococcus</taxon>
    </lineage>
</organism>
<evidence type="ECO:0000259" key="9">
    <source>
        <dbReference type="Pfam" id="PF13515"/>
    </source>
</evidence>
<keyword evidence="2" id="KW-1003">Cell membrane</keyword>
<keyword evidence="4 8" id="KW-1133">Transmembrane helix</keyword>
<evidence type="ECO:0000313" key="10">
    <source>
        <dbReference type="EMBL" id="UWX63173.1"/>
    </source>
</evidence>
<evidence type="ECO:0000256" key="5">
    <source>
        <dbReference type="ARBA" id="ARBA00023136"/>
    </source>
</evidence>
<dbReference type="Pfam" id="PF13515">
    <property type="entry name" value="FUSC_2"/>
    <property type="match status" value="1"/>
</dbReference>
<feature type="transmembrane region" description="Helical" evidence="8">
    <location>
        <begin position="147"/>
        <end position="166"/>
    </location>
</feature>
<reference evidence="10" key="1">
    <citation type="submission" date="2022-09" db="EMBL/GenBank/DDBJ databases">
        <title>genome sequence of Deinococcus rubellus.</title>
        <authorList>
            <person name="Srinivasan S."/>
        </authorList>
    </citation>
    <scope>NUCLEOTIDE SEQUENCE</scope>
    <source>
        <strain evidence="10">Ant6</strain>
    </source>
</reference>
<dbReference type="PANTHER" id="PTHR30509">
    <property type="entry name" value="P-HYDROXYBENZOIC ACID EFFLUX PUMP SUBUNIT-RELATED"/>
    <property type="match status" value="1"/>
</dbReference>
<proteinExistence type="inferred from homology"/>
<sequence length="643" mass="68510">MRRRTLLFRTAFAFAPEKWRPGTATRCALGVAIPIGLASLTGHAAWGILASIGALNAGLASFSGVYRSRLRLMLSASAVMGAVTLLALLLGPYLWLLVLAVTLLSFGLAVYGASNAAATTIGIQGTMIFIVLSGLNLPPALALPGGLLVLSGGLLQTVLLGVIWPLSPRHPERQAVARVYRQLSALIARLPQPGDQLADPAAFQDAWTVLDQARQLAWRSEHAELRRSLRVAEGLRAALVGYARADWTARQRGPAASRAAQQMSQALLTALRALENGLVHGQPHLTLEARAALNATLQRLVPTGEPDLNEWASLVVRLLTDLAAEDSDEPAIAGPTAPGRPPAQPESALAQWWRSASPRGSLGRHALKYALTLGLVTLLTRLFSVPHGYWLALTVGVVLRQDYLSTLTRGLARFGGTLAGVLLASLLIWALHPGPVALGLLSLGAAWLVYALFPTSYAAFSAAITLYVVFSVSASGLPERLVVEQRISLTLLGGLVALAVYLLWPEWPSAQLRGALQRAAEAQQRYVQAVAVFRRGGDPEQASTERRAARALRLQAEQLAQAARLEPPWGHARSDLTPAEADTALMQLHANAALSLSLHARSLLPANTEVADRSADQRSQMEQELAEAAQAAERLGRQLGGAP</sequence>
<evidence type="ECO:0000256" key="4">
    <source>
        <dbReference type="ARBA" id="ARBA00022989"/>
    </source>
</evidence>
<evidence type="ECO:0000256" key="2">
    <source>
        <dbReference type="ARBA" id="ARBA00022475"/>
    </source>
</evidence>
<protein>
    <submittedName>
        <fullName evidence="10">FUSC family protein</fullName>
    </submittedName>
</protein>
<feature type="compositionally biased region" description="Basic and acidic residues" evidence="7">
    <location>
        <begin position="610"/>
        <end position="621"/>
    </location>
</feature>
<dbReference type="PANTHER" id="PTHR30509:SF9">
    <property type="entry name" value="MULTIDRUG RESISTANCE PROTEIN MDTO"/>
    <property type="match status" value="1"/>
</dbReference>
<name>A0ABY5YH94_9DEIO</name>
<evidence type="ECO:0000256" key="8">
    <source>
        <dbReference type="SAM" id="Phobius"/>
    </source>
</evidence>
<accession>A0ABY5YH94</accession>
<comment type="subcellular location">
    <subcellularLocation>
        <location evidence="1">Cell membrane</location>
        <topology evidence="1">Multi-pass membrane protein</topology>
    </subcellularLocation>
</comment>
<feature type="transmembrane region" description="Helical" evidence="8">
    <location>
        <begin position="410"/>
        <end position="429"/>
    </location>
</feature>
<evidence type="ECO:0000256" key="6">
    <source>
        <dbReference type="ARBA" id="ARBA00043993"/>
    </source>
</evidence>
<feature type="region of interest" description="Disordered" evidence="7">
    <location>
        <begin position="609"/>
        <end position="643"/>
    </location>
</feature>
<dbReference type="InterPro" id="IPR049453">
    <property type="entry name" value="Memb_transporter_dom"/>
</dbReference>
<dbReference type="EMBL" id="CP104213">
    <property type="protein sequence ID" value="UWX63173.1"/>
    <property type="molecule type" value="Genomic_DNA"/>
</dbReference>
<comment type="similarity">
    <text evidence="6">Belongs to the YccS/YhfK family.</text>
</comment>
<gene>
    <name evidence="10" type="ORF">N0D28_10450</name>
</gene>
<evidence type="ECO:0000313" key="11">
    <source>
        <dbReference type="Proteomes" id="UP001060261"/>
    </source>
</evidence>
<keyword evidence="3 8" id="KW-0812">Transmembrane</keyword>
<feature type="transmembrane region" description="Helical" evidence="8">
    <location>
        <begin position="489"/>
        <end position="507"/>
    </location>
</feature>
<evidence type="ECO:0000256" key="1">
    <source>
        <dbReference type="ARBA" id="ARBA00004651"/>
    </source>
</evidence>
<keyword evidence="11" id="KW-1185">Reference proteome</keyword>
<keyword evidence="5 8" id="KW-0472">Membrane</keyword>
<dbReference type="RefSeq" id="WP_260559464.1">
    <property type="nucleotide sequence ID" value="NZ_BAABEC010000186.1"/>
</dbReference>
<dbReference type="Proteomes" id="UP001060261">
    <property type="component" value="Chromosome"/>
</dbReference>
<feature type="region of interest" description="Disordered" evidence="7">
    <location>
        <begin position="329"/>
        <end position="350"/>
    </location>
</feature>
<evidence type="ECO:0000256" key="7">
    <source>
        <dbReference type="SAM" id="MobiDB-lite"/>
    </source>
</evidence>
<evidence type="ECO:0000256" key="3">
    <source>
        <dbReference type="ARBA" id="ARBA00022692"/>
    </source>
</evidence>